<reference evidence="2" key="1">
    <citation type="submission" date="2023-10" db="EMBL/GenBank/DDBJ databases">
        <title>Genome assembly of Pristionchus species.</title>
        <authorList>
            <person name="Yoshida K."/>
            <person name="Sommer R.J."/>
        </authorList>
    </citation>
    <scope>NUCLEOTIDE SEQUENCE</scope>
    <source>
        <strain evidence="2">RS0144</strain>
    </source>
</reference>
<name>A0AAV5SJA6_9BILA</name>
<organism evidence="2 3">
    <name type="scientific">Pristionchus entomophagus</name>
    <dbReference type="NCBI Taxonomy" id="358040"/>
    <lineage>
        <taxon>Eukaryota</taxon>
        <taxon>Metazoa</taxon>
        <taxon>Ecdysozoa</taxon>
        <taxon>Nematoda</taxon>
        <taxon>Chromadorea</taxon>
        <taxon>Rhabditida</taxon>
        <taxon>Rhabditina</taxon>
        <taxon>Diplogasteromorpha</taxon>
        <taxon>Diplogasteroidea</taxon>
        <taxon>Neodiplogasteridae</taxon>
        <taxon>Pristionchus</taxon>
    </lineage>
</organism>
<feature type="signal peptide" evidence="1">
    <location>
        <begin position="1"/>
        <end position="18"/>
    </location>
</feature>
<sequence length="115" mass="12631">LSLSVLVALIALLPLSSALKCYQANSYDKQHSMSIEECENVEFCGIFRGSSNGHGMRIAGCDYDESLCAVEGCRFFTLPEEPQTKGILCCCSGDLCNHATSPTLFAHQLLKKYRM</sequence>
<feature type="chain" id="PRO_5043439537" description="Activin types I and II receptor domain-containing protein" evidence="1">
    <location>
        <begin position="19"/>
        <end position="115"/>
    </location>
</feature>
<dbReference type="InterPro" id="IPR045860">
    <property type="entry name" value="Snake_toxin-like_sf"/>
</dbReference>
<keyword evidence="3" id="KW-1185">Reference proteome</keyword>
<comment type="caution">
    <text evidence="2">The sequence shown here is derived from an EMBL/GenBank/DDBJ whole genome shotgun (WGS) entry which is preliminary data.</text>
</comment>
<evidence type="ECO:0000313" key="2">
    <source>
        <dbReference type="EMBL" id="GMS83000.1"/>
    </source>
</evidence>
<protein>
    <recommendedName>
        <fullName evidence="4">Activin types I and II receptor domain-containing protein</fullName>
    </recommendedName>
</protein>
<dbReference type="PANTHER" id="PTHR34721">
    <property type="entry name" value="PROTEIN CBG09734"/>
    <property type="match status" value="1"/>
</dbReference>
<accession>A0AAV5SJA6</accession>
<gene>
    <name evidence="2" type="ORF">PENTCL1PPCAC_5175</name>
</gene>
<dbReference type="EMBL" id="BTSX01000002">
    <property type="protein sequence ID" value="GMS83000.1"/>
    <property type="molecule type" value="Genomic_DNA"/>
</dbReference>
<feature type="non-terminal residue" evidence="2">
    <location>
        <position position="1"/>
    </location>
</feature>
<dbReference type="Gene3D" id="2.10.60.10">
    <property type="entry name" value="CD59"/>
    <property type="match status" value="1"/>
</dbReference>
<evidence type="ECO:0008006" key="4">
    <source>
        <dbReference type="Google" id="ProtNLM"/>
    </source>
</evidence>
<evidence type="ECO:0000256" key="1">
    <source>
        <dbReference type="SAM" id="SignalP"/>
    </source>
</evidence>
<dbReference type="Proteomes" id="UP001432027">
    <property type="component" value="Unassembled WGS sequence"/>
</dbReference>
<proteinExistence type="predicted"/>
<dbReference type="SUPFAM" id="SSF57302">
    <property type="entry name" value="Snake toxin-like"/>
    <property type="match status" value="1"/>
</dbReference>
<dbReference type="PANTHER" id="PTHR34721:SF3">
    <property type="entry name" value="ACTIVIN_RECP DOMAIN-CONTAINING PROTEIN-RELATED"/>
    <property type="match status" value="1"/>
</dbReference>
<dbReference type="AlphaFoldDB" id="A0AAV5SJA6"/>
<evidence type="ECO:0000313" key="3">
    <source>
        <dbReference type="Proteomes" id="UP001432027"/>
    </source>
</evidence>
<keyword evidence="1" id="KW-0732">Signal</keyword>